<gene>
    <name evidence="2" type="ORF">TR123443</name>
</gene>
<feature type="compositionally biased region" description="Acidic residues" evidence="1">
    <location>
        <begin position="178"/>
        <end position="189"/>
    </location>
</feature>
<dbReference type="EMBL" id="GEEE01005196">
    <property type="protein sequence ID" value="JAP58029.1"/>
    <property type="molecule type" value="Transcribed_RNA"/>
</dbReference>
<dbReference type="AlphaFoldDB" id="A0A0X3Q1Z9"/>
<name>A0A0X3Q1Z9_SCHSO</name>
<accession>A0A0X3Q1Z9</accession>
<feature type="region of interest" description="Disordered" evidence="1">
    <location>
        <begin position="171"/>
        <end position="198"/>
    </location>
</feature>
<feature type="region of interest" description="Disordered" evidence="1">
    <location>
        <begin position="449"/>
        <end position="470"/>
    </location>
</feature>
<organism evidence="2">
    <name type="scientific">Schistocephalus solidus</name>
    <name type="common">Tapeworm</name>
    <dbReference type="NCBI Taxonomy" id="70667"/>
    <lineage>
        <taxon>Eukaryota</taxon>
        <taxon>Metazoa</taxon>
        <taxon>Spiralia</taxon>
        <taxon>Lophotrochozoa</taxon>
        <taxon>Platyhelminthes</taxon>
        <taxon>Cestoda</taxon>
        <taxon>Eucestoda</taxon>
        <taxon>Diphyllobothriidea</taxon>
        <taxon>Diphyllobothriidae</taxon>
        <taxon>Schistocephalus</taxon>
    </lineage>
</organism>
<proteinExistence type="predicted"/>
<evidence type="ECO:0000256" key="1">
    <source>
        <dbReference type="SAM" id="MobiDB-lite"/>
    </source>
</evidence>
<sequence>MGSEDVLLDNLLKSQLRHLFEERIAFSDKLDVMGIISYTVDGNQEKFVKINFSYNAEDVHEPNIIHSPECSHSTAISKDNISSLEQASELFTSADLMESRSQPAESPPLLAPLSVNLRCVSTPPAVGSAFPVEGTLGTGLNINTMECGGQDRRDRRKSSKPRRQVLLNNCKNVRQDESESLDGSGDEQTDSTRDAKKPRLLHGTDSCRILCPTNLNVRHDCSAVLVSDANGLLHSHSLRLCSMPPHSPDLHNVSLSFITGQNQDSETDGSNHSFPTIKHVRTSCGNLSMYHQRGPLHVHPLQCAQSADSSDDISLSCMINKQDLENVYPTVLSSVMAEPSVSSSTKVVQLPPMNTVSESSVPVQKSKIVEKSTANSAVISTTASSHSACSLPDAAQSAIVASSSPSSQSISSPTSIVLNGSNGDVSVSVPHSVFAPAFLSSSLFSPKAAGPSTESVMPAPPQSESSGFSSSQIHNSAQCVNILRCSGISSQQNSFNTSTVSSASFSSPISISLPHAAQPSITQASQQPPNTPVLISQQPTFTLIGNLPSTISSLTSSLPATILSINNANNRNSLSFSGVGNGPNVSASVSNNVSAIAALLRGLAQFKQSSSDSSVVNSTNTVAVIAEKPLNESSCFSTPVCPNPYQTTSSSISMLSADTVNASATNTIPANSVDINTLAAAVAAVTGVFPKNPTITPGPVPGSIL</sequence>
<feature type="non-terminal residue" evidence="2">
    <location>
        <position position="705"/>
    </location>
</feature>
<evidence type="ECO:0000313" key="2">
    <source>
        <dbReference type="EMBL" id="JAP58029.1"/>
    </source>
</evidence>
<reference evidence="2" key="1">
    <citation type="submission" date="2016-01" db="EMBL/GenBank/DDBJ databases">
        <title>Reference transcriptome for the parasite Schistocephalus solidus: insights into the molecular evolution of parasitism.</title>
        <authorList>
            <person name="Hebert F.O."/>
            <person name="Grambauer S."/>
            <person name="Barber I."/>
            <person name="Landry C.R."/>
            <person name="Aubin-Horth N."/>
        </authorList>
    </citation>
    <scope>NUCLEOTIDE SEQUENCE</scope>
</reference>
<protein>
    <submittedName>
        <fullName evidence="2">Uncharacterized protein</fullName>
    </submittedName>
</protein>